<dbReference type="RefSeq" id="WP_104979731.1">
    <property type="nucleotide sequence ID" value="NZ_CP012673.1"/>
</dbReference>
<sequence>MSTTLTIAKREFRSNFDSPLAYVVICLGLIALGFVFFYLNGGFWQADRASLAQLFAQAPRGLSFLVIPVVTMRLLAEERRSGTLEMLITLPVKDHEVILGKFLGAWGLVLVLIAATTLYPIMMFVTPWHLGALDSGPVISGYIGLVLYSAAAVAIGLLISALTESQVIAFFITFMLLLFLHFIGAASDNAPPAVRDVLAFISFDTRLAPFARGMVSTRDVVFFLSIAVGCLMAAFRALERRKWA</sequence>
<reference evidence="8 9" key="1">
    <citation type="submission" date="2015-09" db="EMBL/GenBank/DDBJ databases">
        <title>Sorangium comparison.</title>
        <authorList>
            <person name="Zaburannyi N."/>
            <person name="Bunk B."/>
            <person name="Overmann J."/>
            <person name="Mueller R."/>
        </authorList>
    </citation>
    <scope>NUCLEOTIDE SEQUENCE [LARGE SCALE GENOMIC DNA]</scope>
    <source>
        <strain evidence="8 9">So ce26</strain>
    </source>
</reference>
<dbReference type="EMBL" id="CP012673">
    <property type="protein sequence ID" value="AUX41454.1"/>
    <property type="molecule type" value="Genomic_DNA"/>
</dbReference>
<feature type="transmembrane region" description="Helical" evidence="6">
    <location>
        <begin position="97"/>
        <end position="119"/>
    </location>
</feature>
<evidence type="ECO:0000313" key="8">
    <source>
        <dbReference type="EMBL" id="AUX41454.1"/>
    </source>
</evidence>
<accession>A0A2L0EQ87</accession>
<dbReference type="InterPro" id="IPR051449">
    <property type="entry name" value="ABC-2_transporter_component"/>
</dbReference>
<evidence type="ECO:0000256" key="3">
    <source>
        <dbReference type="ARBA" id="ARBA00022692"/>
    </source>
</evidence>
<name>A0A2L0EQ87_SORCE</name>
<dbReference type="PANTHER" id="PTHR30294:SF29">
    <property type="entry name" value="MULTIDRUG ABC TRANSPORTER PERMEASE YBHS-RELATED"/>
    <property type="match status" value="1"/>
</dbReference>
<gene>
    <name evidence="8" type="primary">abc-msp</name>
    <name evidence="8" type="ORF">SOCE26_028660</name>
</gene>
<keyword evidence="4 6" id="KW-1133">Transmembrane helix</keyword>
<evidence type="ECO:0000256" key="4">
    <source>
        <dbReference type="ARBA" id="ARBA00022989"/>
    </source>
</evidence>
<comment type="subcellular location">
    <subcellularLocation>
        <location evidence="1">Cell membrane</location>
        <topology evidence="1">Multi-pass membrane protein</topology>
    </subcellularLocation>
</comment>
<feature type="transmembrane region" description="Helical" evidence="6">
    <location>
        <begin position="20"/>
        <end position="39"/>
    </location>
</feature>
<dbReference type="PANTHER" id="PTHR30294">
    <property type="entry name" value="MEMBRANE COMPONENT OF ABC TRANSPORTER YHHJ-RELATED"/>
    <property type="match status" value="1"/>
</dbReference>
<dbReference type="Pfam" id="PF12698">
    <property type="entry name" value="ABC2_membrane_3"/>
    <property type="match status" value="1"/>
</dbReference>
<keyword evidence="2" id="KW-1003">Cell membrane</keyword>
<dbReference type="GO" id="GO:0005886">
    <property type="term" value="C:plasma membrane"/>
    <property type="evidence" value="ECO:0007669"/>
    <property type="project" value="UniProtKB-SubCell"/>
</dbReference>
<evidence type="ECO:0000256" key="2">
    <source>
        <dbReference type="ARBA" id="ARBA00022475"/>
    </source>
</evidence>
<feature type="transmembrane region" description="Helical" evidence="6">
    <location>
        <begin position="59"/>
        <end position="76"/>
    </location>
</feature>
<keyword evidence="5 6" id="KW-0472">Membrane</keyword>
<evidence type="ECO:0000259" key="7">
    <source>
        <dbReference type="Pfam" id="PF12698"/>
    </source>
</evidence>
<organism evidence="8 9">
    <name type="scientific">Sorangium cellulosum</name>
    <name type="common">Polyangium cellulosum</name>
    <dbReference type="NCBI Taxonomy" id="56"/>
    <lineage>
        <taxon>Bacteria</taxon>
        <taxon>Pseudomonadati</taxon>
        <taxon>Myxococcota</taxon>
        <taxon>Polyangia</taxon>
        <taxon>Polyangiales</taxon>
        <taxon>Polyangiaceae</taxon>
        <taxon>Sorangium</taxon>
    </lineage>
</organism>
<feature type="transmembrane region" description="Helical" evidence="6">
    <location>
        <begin position="167"/>
        <end position="186"/>
    </location>
</feature>
<dbReference type="InterPro" id="IPR013525">
    <property type="entry name" value="ABC2_TM"/>
</dbReference>
<evidence type="ECO:0000256" key="5">
    <source>
        <dbReference type="ARBA" id="ARBA00023136"/>
    </source>
</evidence>
<dbReference type="GO" id="GO:0140359">
    <property type="term" value="F:ABC-type transporter activity"/>
    <property type="evidence" value="ECO:0007669"/>
    <property type="project" value="InterPro"/>
</dbReference>
<feature type="domain" description="ABC-2 type transporter transmembrane" evidence="7">
    <location>
        <begin position="63"/>
        <end position="201"/>
    </location>
</feature>
<proteinExistence type="predicted"/>
<evidence type="ECO:0000256" key="6">
    <source>
        <dbReference type="SAM" id="Phobius"/>
    </source>
</evidence>
<feature type="transmembrane region" description="Helical" evidence="6">
    <location>
        <begin position="220"/>
        <end position="238"/>
    </location>
</feature>
<dbReference type="Proteomes" id="UP000238348">
    <property type="component" value="Chromosome"/>
</dbReference>
<dbReference type="OrthoDB" id="9794512at2"/>
<evidence type="ECO:0000313" key="9">
    <source>
        <dbReference type="Proteomes" id="UP000238348"/>
    </source>
</evidence>
<protein>
    <submittedName>
        <fullName evidence="8">ABC transporter permease</fullName>
    </submittedName>
</protein>
<keyword evidence="3 6" id="KW-0812">Transmembrane</keyword>
<evidence type="ECO:0000256" key="1">
    <source>
        <dbReference type="ARBA" id="ARBA00004651"/>
    </source>
</evidence>
<feature type="transmembrane region" description="Helical" evidence="6">
    <location>
        <begin position="139"/>
        <end position="160"/>
    </location>
</feature>
<dbReference type="AlphaFoldDB" id="A0A2L0EQ87"/>